<name>A0A1W6SLR9_9PROT</name>
<evidence type="ECO:0000313" key="2">
    <source>
        <dbReference type="Proteomes" id="UP000012179"/>
    </source>
</evidence>
<dbReference type="AlphaFoldDB" id="A0A1W6SLR9"/>
<dbReference type="Gene3D" id="1.10.10.640">
    <property type="entry name" value="phospholipid-binding protein"/>
    <property type="match status" value="1"/>
</dbReference>
<dbReference type="OrthoDB" id="9798905at2"/>
<dbReference type="Pfam" id="PF05494">
    <property type="entry name" value="MlaC"/>
    <property type="match status" value="1"/>
</dbReference>
<proteinExistence type="predicted"/>
<keyword evidence="2" id="KW-1185">Reference proteome</keyword>
<dbReference type="Proteomes" id="UP000012179">
    <property type="component" value="Chromosome"/>
</dbReference>
<sequence>MKKYLGIFVLLAVWLPALPAWSMEATSPDKLVDNTAQEVLTIVRQDKSLQSSHAKILDLVEAKILPHFNFTRMTRLAMGKNWSKATPDQQQQLVKEFRTLLVRTYSNALTDYRDHTIKVEPLKTAADETDTTVKTKVMQDHGQQPVPIDYSMERTGEGWKVYDVTVAGVSLVTNYRSTFNNQVRDGGVDKLLKTLVDKNRSLIAADKKADAQ</sequence>
<dbReference type="InterPro" id="IPR008869">
    <property type="entry name" value="MlaC/ttg2D"/>
</dbReference>
<evidence type="ECO:0008006" key="3">
    <source>
        <dbReference type="Google" id="ProtNLM"/>
    </source>
</evidence>
<dbReference type="RefSeq" id="WP_040851611.1">
    <property type="nucleotide sequence ID" value="NZ_CP021106.3"/>
</dbReference>
<accession>A0A1W6SLR9</accession>
<evidence type="ECO:0000313" key="1">
    <source>
        <dbReference type="EMBL" id="ARO86768.1"/>
    </source>
</evidence>
<dbReference type="EMBL" id="CP021106">
    <property type="protein sequence ID" value="ARO86768.1"/>
    <property type="molecule type" value="Genomic_DNA"/>
</dbReference>
<dbReference type="PANTHER" id="PTHR36573">
    <property type="entry name" value="INTERMEMBRANE PHOSPHOLIPID TRANSPORT SYSTEM BINDING PROTEIN MLAC"/>
    <property type="match status" value="1"/>
</dbReference>
<reference evidence="1 2" key="1">
    <citation type="journal article" date="2015" name="Int. J. Syst. Evol. Microbiol.">
        <title>Nitrosospira lacus sp. nov., a psychrotolerant, ammonia-oxidizing bacterium from sandy lake sediment.</title>
        <authorList>
            <person name="Urakawa H."/>
            <person name="Garcia J.C."/>
            <person name="Nielsen J.L."/>
            <person name="Le V.Q."/>
            <person name="Kozlowski J.A."/>
            <person name="Stein L.Y."/>
            <person name="Lim C.K."/>
            <person name="Pommerening-Roser A."/>
            <person name="Martens-Habbena W."/>
            <person name="Stahl D.A."/>
            <person name="Klotz M.G."/>
        </authorList>
    </citation>
    <scope>NUCLEOTIDE SEQUENCE [LARGE SCALE GENOMIC DNA]</scope>
    <source>
        <strain evidence="1 2">APG3</strain>
    </source>
</reference>
<protein>
    <recommendedName>
        <fullName evidence="3">Toluene tolerance protein</fullName>
    </recommendedName>
</protein>
<dbReference type="PIRSF" id="PIRSF004649">
    <property type="entry name" value="MlaC"/>
    <property type="match status" value="1"/>
</dbReference>
<gene>
    <name evidence="1" type="ORF">EBAPG3_002715</name>
</gene>
<dbReference type="KEGG" id="nlc:EBAPG3_002715"/>
<dbReference type="PANTHER" id="PTHR36573:SF1">
    <property type="entry name" value="INTERMEMBRANE PHOSPHOLIPID TRANSPORT SYSTEM BINDING PROTEIN MLAC"/>
    <property type="match status" value="1"/>
</dbReference>
<organism evidence="1 2">
    <name type="scientific">Nitrosospira lacus</name>
    <dbReference type="NCBI Taxonomy" id="1288494"/>
    <lineage>
        <taxon>Bacteria</taxon>
        <taxon>Pseudomonadati</taxon>
        <taxon>Pseudomonadota</taxon>
        <taxon>Betaproteobacteria</taxon>
        <taxon>Nitrosomonadales</taxon>
        <taxon>Nitrosomonadaceae</taxon>
        <taxon>Nitrosospira</taxon>
    </lineage>
</organism>
<dbReference type="Gene3D" id="3.10.450.50">
    <property type="match status" value="1"/>
</dbReference>